<keyword evidence="1" id="KW-1133">Transmembrane helix</keyword>
<dbReference type="InterPro" id="IPR000073">
    <property type="entry name" value="AB_hydrolase_1"/>
</dbReference>
<dbReference type="Pfam" id="PF00561">
    <property type="entry name" value="Abhydrolase_1"/>
    <property type="match status" value="1"/>
</dbReference>
<gene>
    <name evidence="4" type="ORF">D5H75_09045</name>
</gene>
<proteinExistence type="predicted"/>
<dbReference type="InterPro" id="IPR029058">
    <property type="entry name" value="AB_hydrolase_fold"/>
</dbReference>
<feature type="transmembrane region" description="Helical" evidence="1">
    <location>
        <begin position="160"/>
        <end position="181"/>
    </location>
</feature>
<sequence>MFDVIAAEWEKFRSLRSNGWLLLASLLAVGLSAGVTAMVVRGYDNQTPDERLSFSSVGDGLSTGLPVAYFVLAALGALSVSSEHATGMIRTSLVAVPRRGLLLFAKAPVVAGIGLAAGLALAFGMHAAAMAVLGGRADDRLLDGTTLGTTLSQPGVLPGLLVAGAAGAAAALVGLGVGALVRSTAGALVTLIVILFVLPGAAQVLPRPLGPRVGSFMFENLPEQIAHPHPEGVLGPIAALALLIAYPVVALTGGAAAIALRGRRFRPLAVGLAATVLLALVPALPSSASTSALTWSKCRGEVECATLAVPVDWARPQGRKITIRLGRLPATGTHRRLGVVFSIPGGPGGSGIGDLEKHGASFAELRRHFDVVSFAPRNVTDDGPDRPRAFSLDCLKTGPWIELPDDRAEFAALGERNRAAAEQCRRADPEYFDNLDSASVARDIEAVRAALGEARLSFVATSYGTVPAAAYARLFPGRVRAMYVDGGDGGRPEGEAEQRVRYASIERQFARFAAWCRATTTCALHGRDVVRVWQDLVASADRSPVPVRGRGVAYSGFDFKVAAAPSVVSPGPMPQAPRWHELAAAIAKAAAGDAAGFASYVEAVTGSPKPMSFRGMNMTHCQDGLSVGGYEGYRRLRALGEKVSPNFAGNELWHPLACVGWPAPVKNPPAAPPSRGLPPMVAAGSWTDHDDTAYLVRNVPGSSTIRYDGSGHGLYLSGERCTIAHANRYLLTLTPPAPGTTCAPPAPKP</sequence>
<organism evidence="4 5">
    <name type="scientific">Bailinhaonella thermotolerans</name>
    <dbReference type="NCBI Taxonomy" id="1070861"/>
    <lineage>
        <taxon>Bacteria</taxon>
        <taxon>Bacillati</taxon>
        <taxon>Actinomycetota</taxon>
        <taxon>Actinomycetes</taxon>
        <taxon>Streptosporangiales</taxon>
        <taxon>Streptosporangiaceae</taxon>
        <taxon>Bailinhaonella</taxon>
    </lineage>
</organism>
<evidence type="ECO:0000256" key="1">
    <source>
        <dbReference type="SAM" id="Phobius"/>
    </source>
</evidence>
<feature type="transmembrane region" description="Helical" evidence="1">
    <location>
        <begin position="101"/>
        <end position="123"/>
    </location>
</feature>
<evidence type="ECO:0000313" key="4">
    <source>
        <dbReference type="EMBL" id="RJL34541.1"/>
    </source>
</evidence>
<keyword evidence="4" id="KW-0378">Hydrolase</keyword>
<feature type="domain" description="AB hydrolase-1" evidence="2">
    <location>
        <begin position="340"/>
        <end position="535"/>
    </location>
</feature>
<keyword evidence="1" id="KW-0472">Membrane</keyword>
<feature type="transmembrane region" description="Helical" evidence="1">
    <location>
        <begin position="267"/>
        <end position="284"/>
    </location>
</feature>
<dbReference type="AlphaFoldDB" id="A0A3A4B8I9"/>
<feature type="transmembrane region" description="Helical" evidence="1">
    <location>
        <begin position="188"/>
        <end position="205"/>
    </location>
</feature>
<dbReference type="Gene3D" id="3.40.50.1820">
    <property type="entry name" value="alpha/beta hydrolase"/>
    <property type="match status" value="1"/>
</dbReference>
<feature type="transmembrane region" description="Helical" evidence="1">
    <location>
        <begin position="237"/>
        <end position="260"/>
    </location>
</feature>
<evidence type="ECO:0000259" key="3">
    <source>
        <dbReference type="Pfam" id="PF08386"/>
    </source>
</evidence>
<name>A0A3A4B8I9_9ACTN</name>
<keyword evidence="5" id="KW-1185">Reference proteome</keyword>
<dbReference type="EMBL" id="QZEY01000002">
    <property type="protein sequence ID" value="RJL34541.1"/>
    <property type="molecule type" value="Genomic_DNA"/>
</dbReference>
<evidence type="ECO:0000259" key="2">
    <source>
        <dbReference type="Pfam" id="PF00561"/>
    </source>
</evidence>
<dbReference type="OrthoDB" id="4006962at2"/>
<accession>A0A3A4B8I9</accession>
<dbReference type="Pfam" id="PF08386">
    <property type="entry name" value="Abhydrolase_4"/>
    <property type="match status" value="1"/>
</dbReference>
<dbReference type="InterPro" id="IPR013595">
    <property type="entry name" value="Pept_S33_TAP-like_C"/>
</dbReference>
<reference evidence="4 5" key="1">
    <citation type="submission" date="2018-09" db="EMBL/GenBank/DDBJ databases">
        <title>YIM 75507 draft genome.</title>
        <authorList>
            <person name="Tang S."/>
            <person name="Feng Y."/>
        </authorList>
    </citation>
    <scope>NUCLEOTIDE SEQUENCE [LARGE SCALE GENOMIC DNA]</scope>
    <source>
        <strain evidence="4 5">YIM 75507</strain>
    </source>
</reference>
<dbReference type="GO" id="GO:0016787">
    <property type="term" value="F:hydrolase activity"/>
    <property type="evidence" value="ECO:0007669"/>
    <property type="project" value="UniProtKB-KW"/>
</dbReference>
<feature type="domain" description="Peptidase S33 tripeptidyl aminopeptidase-like C-terminal" evidence="3">
    <location>
        <begin position="651"/>
        <end position="742"/>
    </location>
</feature>
<feature type="transmembrane region" description="Helical" evidence="1">
    <location>
        <begin position="20"/>
        <end position="40"/>
    </location>
</feature>
<protein>
    <submittedName>
        <fullName evidence="4">Alpha/beta fold hydrolase</fullName>
    </submittedName>
</protein>
<comment type="caution">
    <text evidence="4">The sequence shown here is derived from an EMBL/GenBank/DDBJ whole genome shotgun (WGS) entry which is preliminary data.</text>
</comment>
<dbReference type="SUPFAM" id="SSF53474">
    <property type="entry name" value="alpha/beta-Hydrolases"/>
    <property type="match status" value="1"/>
</dbReference>
<evidence type="ECO:0000313" key="5">
    <source>
        <dbReference type="Proteomes" id="UP000265768"/>
    </source>
</evidence>
<dbReference type="Proteomes" id="UP000265768">
    <property type="component" value="Unassembled WGS sequence"/>
</dbReference>
<keyword evidence="1" id="KW-0812">Transmembrane</keyword>
<feature type="transmembrane region" description="Helical" evidence="1">
    <location>
        <begin position="60"/>
        <end position="80"/>
    </location>
</feature>